<protein>
    <submittedName>
        <fullName evidence="2">Uncharacterized protein</fullName>
    </submittedName>
</protein>
<keyword evidence="1" id="KW-1133">Transmembrane helix</keyword>
<dbReference type="Proteomes" id="UP000183769">
    <property type="component" value="Unassembled WGS sequence"/>
</dbReference>
<reference evidence="3" key="1">
    <citation type="submission" date="2016-10" db="EMBL/GenBank/DDBJ databases">
        <authorList>
            <person name="Varghese N."/>
            <person name="Submissions S."/>
        </authorList>
    </citation>
    <scope>NUCLEOTIDE SEQUENCE [LARGE SCALE GENOMIC DNA]</scope>
    <source>
        <strain evidence="3">CGMCC 1.10329</strain>
    </source>
</reference>
<dbReference type="EMBL" id="FOXI01000003">
    <property type="protein sequence ID" value="SFP36168.1"/>
    <property type="molecule type" value="Genomic_DNA"/>
</dbReference>
<proteinExistence type="predicted"/>
<evidence type="ECO:0000313" key="2">
    <source>
        <dbReference type="EMBL" id="SFP36168.1"/>
    </source>
</evidence>
<dbReference type="RefSeq" id="WP_166623206.1">
    <property type="nucleotide sequence ID" value="NZ_FOXI01000003.1"/>
</dbReference>
<evidence type="ECO:0000256" key="1">
    <source>
        <dbReference type="SAM" id="Phobius"/>
    </source>
</evidence>
<name>A0A1I5PPY3_9EURY</name>
<evidence type="ECO:0000313" key="3">
    <source>
        <dbReference type="Proteomes" id="UP000183769"/>
    </source>
</evidence>
<keyword evidence="1" id="KW-0472">Membrane</keyword>
<gene>
    <name evidence="2" type="ORF">SAMN05216277_10365</name>
</gene>
<sequence>MLLFGGAVALFGLGVLAMGPALWLLLGDAGDGRVLVAVSAGSFSMLFAAPMLWYALKG</sequence>
<dbReference type="AlphaFoldDB" id="A0A1I5PPY3"/>
<organism evidence="2 3">
    <name type="scientific">Halolamina pelagica</name>
    <dbReference type="NCBI Taxonomy" id="699431"/>
    <lineage>
        <taxon>Archaea</taxon>
        <taxon>Methanobacteriati</taxon>
        <taxon>Methanobacteriota</taxon>
        <taxon>Stenosarchaea group</taxon>
        <taxon>Halobacteria</taxon>
        <taxon>Halobacteriales</taxon>
        <taxon>Haloferacaceae</taxon>
    </lineage>
</organism>
<keyword evidence="1" id="KW-0812">Transmembrane</keyword>
<accession>A0A1I5PPY3</accession>
<feature type="transmembrane region" description="Helical" evidence="1">
    <location>
        <begin position="33"/>
        <end position="56"/>
    </location>
</feature>
<keyword evidence="3" id="KW-1185">Reference proteome</keyword>